<accession>A0A6L6GW75</accession>
<evidence type="ECO:0000313" key="6">
    <source>
        <dbReference type="Proteomes" id="UP000424752"/>
    </source>
</evidence>
<keyword evidence="7" id="KW-1185">Reference proteome</keyword>
<organism evidence="5 6">
    <name type="scientific">Erwinia sorbitola</name>
    <dbReference type="NCBI Taxonomy" id="2681984"/>
    <lineage>
        <taxon>Bacteria</taxon>
        <taxon>Pseudomonadati</taxon>
        <taxon>Pseudomonadota</taxon>
        <taxon>Gammaproteobacteria</taxon>
        <taxon>Enterobacterales</taxon>
        <taxon>Erwiniaceae</taxon>
        <taxon>Erwinia</taxon>
    </lineage>
</organism>
<keyword evidence="3" id="KW-0460">Magnesium</keyword>
<dbReference type="PANTHER" id="PTHR43344:SF13">
    <property type="entry name" value="PHOSPHATASE RV3661-RELATED"/>
    <property type="match status" value="1"/>
</dbReference>
<dbReference type="NCBIfam" id="TIGR01490">
    <property type="entry name" value="HAD-SF-IB-hyp1"/>
    <property type="match status" value="1"/>
</dbReference>
<evidence type="ECO:0000313" key="7">
    <source>
        <dbReference type="Proteomes" id="UP000480164"/>
    </source>
</evidence>
<sequence>MDKIAAFFDVDETIINLKSMFSFYDYWCREKDLIAQHSEYAAKFKRDVQQGKPRELLNQEYYQQFRNVSLNELNEYGQKWFHECLNKDNFIAQAVAELRSHQEKGTIPVFVSGSMLPVLQPIADALDVNVILCAPLIIDGEGFLTGEIGKPQTIGTGKKEAILSFCRGEGFRPEYCYAYGDDISDIPMLEATGHPVCVGSNKKLLDYAALKGWRNI</sequence>
<evidence type="ECO:0000313" key="5">
    <source>
        <dbReference type="EMBL" id="QGU89492.1"/>
    </source>
</evidence>
<dbReference type="EMBL" id="WLZX01000010">
    <property type="protein sequence ID" value="MTD28852.1"/>
    <property type="molecule type" value="Genomic_DNA"/>
</dbReference>
<name>A0A6I6EXW1_9GAMM</name>
<dbReference type="SUPFAM" id="SSF56784">
    <property type="entry name" value="HAD-like"/>
    <property type="match status" value="1"/>
</dbReference>
<dbReference type="PANTHER" id="PTHR43344">
    <property type="entry name" value="PHOSPHOSERINE PHOSPHATASE"/>
    <property type="match status" value="1"/>
</dbReference>
<dbReference type="Pfam" id="PF12710">
    <property type="entry name" value="HAD"/>
    <property type="match status" value="1"/>
</dbReference>
<dbReference type="Proteomes" id="UP000424752">
    <property type="component" value="Chromosome"/>
</dbReference>
<dbReference type="RefSeq" id="WP_156288141.1">
    <property type="nucleotide sequence ID" value="NZ_CP046509.1"/>
</dbReference>
<proteinExistence type="predicted"/>
<dbReference type="EMBL" id="CP046509">
    <property type="protein sequence ID" value="QGU89492.1"/>
    <property type="molecule type" value="Genomic_DNA"/>
</dbReference>
<dbReference type="InterPro" id="IPR050582">
    <property type="entry name" value="HAD-like_SerB"/>
</dbReference>
<reference evidence="5 6" key="2">
    <citation type="submission" date="2019-12" db="EMBL/GenBank/DDBJ databases">
        <title>Erwinia sp. nov., isolated from droppings of birds in the Qinghai-Tiebt plateau of China.</title>
        <authorList>
            <person name="Ge Y."/>
        </authorList>
    </citation>
    <scope>NUCLEOTIDE SEQUENCE [LARGE SCALE GENOMIC DNA]</scope>
    <source>
        <strain evidence="5 6">J780</strain>
    </source>
</reference>
<dbReference type="KEGG" id="erwi:GN242_20810"/>
<dbReference type="Gene3D" id="1.20.1440.100">
    <property type="entry name" value="SG protein - dephosphorylation function"/>
    <property type="match status" value="1"/>
</dbReference>
<reference evidence="4 7" key="1">
    <citation type="submission" date="2019-11" db="EMBL/GenBank/DDBJ databases">
        <title>Erwinia sp. nov., isolated from feces of birds in Tibet plateau of China.</title>
        <authorList>
            <person name="Ge Y."/>
        </authorList>
    </citation>
    <scope>NUCLEOTIDE SEQUENCE [LARGE SCALE GENOMIC DNA]</scope>
    <source>
        <strain evidence="4 7">J316</strain>
    </source>
</reference>
<dbReference type="NCBIfam" id="TIGR01488">
    <property type="entry name" value="HAD-SF-IB"/>
    <property type="match status" value="1"/>
</dbReference>
<dbReference type="Proteomes" id="UP000480164">
    <property type="component" value="Unassembled WGS sequence"/>
</dbReference>
<keyword evidence="1" id="KW-0479">Metal-binding</keyword>
<evidence type="ECO:0000256" key="3">
    <source>
        <dbReference type="ARBA" id="ARBA00022842"/>
    </source>
</evidence>
<evidence type="ECO:0000256" key="1">
    <source>
        <dbReference type="ARBA" id="ARBA00022723"/>
    </source>
</evidence>
<accession>A0A6I6EXW1</accession>
<keyword evidence="2 5" id="KW-0378">Hydrolase</keyword>
<dbReference type="InterPro" id="IPR036412">
    <property type="entry name" value="HAD-like_sf"/>
</dbReference>
<dbReference type="InterPro" id="IPR023214">
    <property type="entry name" value="HAD_sf"/>
</dbReference>
<dbReference type="Gene3D" id="3.40.50.1000">
    <property type="entry name" value="HAD superfamily/HAD-like"/>
    <property type="match status" value="1"/>
</dbReference>
<dbReference type="GO" id="GO:0046872">
    <property type="term" value="F:metal ion binding"/>
    <property type="evidence" value="ECO:0007669"/>
    <property type="project" value="UniProtKB-KW"/>
</dbReference>
<evidence type="ECO:0000313" key="4">
    <source>
        <dbReference type="EMBL" id="MTD28852.1"/>
    </source>
</evidence>
<protein>
    <submittedName>
        <fullName evidence="5">HAD-IB family hydrolase</fullName>
    </submittedName>
</protein>
<dbReference type="AlphaFoldDB" id="A0A6I6EXW1"/>
<evidence type="ECO:0000256" key="2">
    <source>
        <dbReference type="ARBA" id="ARBA00022801"/>
    </source>
</evidence>
<gene>
    <name evidence="4" type="ORF">GK011_18135</name>
    <name evidence="5" type="ORF">GN242_20810</name>
</gene>
<dbReference type="GO" id="GO:0016787">
    <property type="term" value="F:hydrolase activity"/>
    <property type="evidence" value="ECO:0007669"/>
    <property type="project" value="UniProtKB-KW"/>
</dbReference>
<dbReference type="InterPro" id="IPR006385">
    <property type="entry name" value="HAD_hydro_SerB1"/>
</dbReference>